<evidence type="ECO:0000256" key="3">
    <source>
        <dbReference type="ARBA" id="ARBA00022723"/>
    </source>
</evidence>
<dbReference type="NCBIfam" id="NF008623">
    <property type="entry name" value="PRK11609.1"/>
    <property type="match status" value="1"/>
</dbReference>
<dbReference type="InterPro" id="IPR000868">
    <property type="entry name" value="Isochorismatase-like_dom"/>
</dbReference>
<sequence>MKRALLLIDLQNDFCPGGALAVNDGDATIAVANRLAAEFRQRGDTVIASQDWHPADHGSFASVAAQPAFTEGVLNELPQTWWPDHCIQGSAGAEFHPQLDVSLIQGVFHKGQDAAIDSYSAFFDNGYRRKTALDKWLSRREIQSLLIIGLATDYCVKFSVLDALKLGYQVEVLREGCRGVNLQPDASEQAFAAMAAAGAIIL</sequence>
<comment type="similarity">
    <text evidence="1">Belongs to the isochorismatase family.</text>
</comment>
<accession>A0A9J6PM36</accession>
<dbReference type="GO" id="GO:0019363">
    <property type="term" value="P:pyridine nucleotide biosynthetic process"/>
    <property type="evidence" value="ECO:0007669"/>
    <property type="project" value="UniProtKB-KW"/>
</dbReference>
<evidence type="ECO:0000256" key="8">
    <source>
        <dbReference type="ARBA" id="ARBA00072277"/>
    </source>
</evidence>
<keyword evidence="4 10" id="KW-0378">Hydrolase</keyword>
<dbReference type="EMBL" id="JAODIM010000043">
    <property type="protein sequence ID" value="MCU5779385.1"/>
    <property type="molecule type" value="Genomic_DNA"/>
</dbReference>
<evidence type="ECO:0000256" key="2">
    <source>
        <dbReference type="ARBA" id="ARBA00022642"/>
    </source>
</evidence>
<keyword evidence="11" id="KW-1185">Reference proteome</keyword>
<name>A0A9J6PM36_9GAMM</name>
<dbReference type="Proteomes" id="UP001064262">
    <property type="component" value="Unassembled WGS sequence"/>
</dbReference>
<dbReference type="InterPro" id="IPR052347">
    <property type="entry name" value="Isochorismatase_Nicotinamidase"/>
</dbReference>
<evidence type="ECO:0000313" key="10">
    <source>
        <dbReference type="EMBL" id="MCU5779385.1"/>
    </source>
</evidence>
<evidence type="ECO:0000256" key="6">
    <source>
        <dbReference type="ARBA" id="ARBA00039017"/>
    </source>
</evidence>
<evidence type="ECO:0000256" key="4">
    <source>
        <dbReference type="ARBA" id="ARBA00022801"/>
    </source>
</evidence>
<protein>
    <recommendedName>
        <fullName evidence="8">Nicotinamidase</fullName>
        <ecNumber evidence="6">3.5.1.19</ecNumber>
    </recommendedName>
    <alternativeName>
        <fullName evidence="7">Nicotinamide deamidase</fullName>
    </alternativeName>
</protein>
<dbReference type="SUPFAM" id="SSF52499">
    <property type="entry name" value="Isochorismatase-like hydrolases"/>
    <property type="match status" value="1"/>
</dbReference>
<dbReference type="PANTHER" id="PTHR11080">
    <property type="entry name" value="PYRAZINAMIDASE/NICOTINAMIDASE"/>
    <property type="match status" value="1"/>
</dbReference>
<proteinExistence type="inferred from homology"/>
<dbReference type="FunFam" id="3.40.50.850:FF:000006">
    <property type="entry name" value="Bifunctional pyrazinamidase/nicotinamidase"/>
    <property type="match status" value="1"/>
</dbReference>
<evidence type="ECO:0000256" key="1">
    <source>
        <dbReference type="ARBA" id="ARBA00006336"/>
    </source>
</evidence>
<gene>
    <name evidence="10" type="primary">pncA</name>
    <name evidence="10" type="ORF">N5923_18020</name>
</gene>
<dbReference type="AlphaFoldDB" id="A0A9J6PM36"/>
<dbReference type="Pfam" id="PF00857">
    <property type="entry name" value="Isochorismatase"/>
    <property type="match status" value="1"/>
</dbReference>
<dbReference type="Gene3D" id="3.40.50.850">
    <property type="entry name" value="Isochorismatase-like"/>
    <property type="match status" value="1"/>
</dbReference>
<feature type="domain" description="Isochorismatase-like" evidence="9">
    <location>
        <begin position="4"/>
        <end position="201"/>
    </location>
</feature>
<evidence type="ECO:0000259" key="9">
    <source>
        <dbReference type="Pfam" id="PF00857"/>
    </source>
</evidence>
<evidence type="ECO:0000256" key="5">
    <source>
        <dbReference type="ARBA" id="ARBA00037900"/>
    </source>
</evidence>
<dbReference type="InterPro" id="IPR036380">
    <property type="entry name" value="Isochorismatase-like_sf"/>
</dbReference>
<dbReference type="EC" id="3.5.1.19" evidence="6"/>
<evidence type="ECO:0000256" key="7">
    <source>
        <dbReference type="ARBA" id="ARBA00043224"/>
    </source>
</evidence>
<organism evidence="10 11">
    <name type="scientific">Winslowiella arboricola</name>
    <dbReference type="NCBI Taxonomy" id="2978220"/>
    <lineage>
        <taxon>Bacteria</taxon>
        <taxon>Pseudomonadati</taxon>
        <taxon>Pseudomonadota</taxon>
        <taxon>Gammaproteobacteria</taxon>
        <taxon>Enterobacterales</taxon>
        <taxon>Erwiniaceae</taxon>
        <taxon>Winslowiella</taxon>
    </lineage>
</organism>
<keyword evidence="2" id="KW-0662">Pyridine nucleotide biosynthesis</keyword>
<evidence type="ECO:0000313" key="11">
    <source>
        <dbReference type="Proteomes" id="UP001064262"/>
    </source>
</evidence>
<dbReference type="PANTHER" id="PTHR11080:SF2">
    <property type="entry name" value="LD05707P"/>
    <property type="match status" value="1"/>
</dbReference>
<keyword evidence="3" id="KW-0479">Metal-binding</keyword>
<comment type="caution">
    <text evidence="10">The sequence shown here is derived from an EMBL/GenBank/DDBJ whole genome shotgun (WGS) entry which is preliminary data.</text>
</comment>
<dbReference type="CDD" id="cd01011">
    <property type="entry name" value="nicotinamidase"/>
    <property type="match status" value="1"/>
</dbReference>
<dbReference type="GO" id="GO:0046872">
    <property type="term" value="F:metal ion binding"/>
    <property type="evidence" value="ECO:0007669"/>
    <property type="project" value="UniProtKB-KW"/>
</dbReference>
<reference evidence="10" key="1">
    <citation type="submission" date="2022-09" db="EMBL/GenBank/DDBJ databases">
        <title>Winslowiella arboricola sp. nov., isolated from bleeding cankers on broadleaf hosts.</title>
        <authorList>
            <person name="Brady C."/>
            <person name="Kaur S."/>
            <person name="Crampton B."/>
            <person name="Maddock D."/>
            <person name="Arnold D."/>
            <person name="Denman S."/>
        </authorList>
    </citation>
    <scope>NUCLEOTIDE SEQUENCE</scope>
    <source>
        <strain evidence="10">BAC 15a-03b</strain>
    </source>
</reference>
<dbReference type="GO" id="GO:0008936">
    <property type="term" value="F:nicotinamidase activity"/>
    <property type="evidence" value="ECO:0007669"/>
    <property type="project" value="UniProtKB-EC"/>
</dbReference>
<comment type="pathway">
    <text evidence="5">Cofactor biosynthesis; nicotinate biosynthesis; nicotinate from nicotinamide: step 1/1.</text>
</comment>
<dbReference type="RefSeq" id="WP_267144990.1">
    <property type="nucleotide sequence ID" value="NZ_JAODIL010000082.1"/>
</dbReference>